<evidence type="ECO:0000313" key="2">
    <source>
        <dbReference type="Proteomes" id="UP000613974"/>
    </source>
</evidence>
<sequence>MCGRTYRISCRIVGSTELRATNARGAFAADGGALAPAGVAATAAVRAAARAVTVTARRALIGGKDVEPVIRASSGGAVGT</sequence>
<organism evidence="1 2">
    <name type="scientific">Streptomyces nojiriensis</name>
    <dbReference type="NCBI Taxonomy" id="66374"/>
    <lineage>
        <taxon>Bacteria</taxon>
        <taxon>Bacillati</taxon>
        <taxon>Actinomycetota</taxon>
        <taxon>Actinomycetes</taxon>
        <taxon>Kitasatosporales</taxon>
        <taxon>Streptomycetaceae</taxon>
        <taxon>Streptomyces</taxon>
    </lineage>
</organism>
<protein>
    <submittedName>
        <fullName evidence="1">Uncharacterized protein</fullName>
    </submittedName>
</protein>
<accession>A0ABQ3SIP3</accession>
<dbReference type="EMBL" id="BNEC01000003">
    <property type="protein sequence ID" value="GHI67939.1"/>
    <property type="molecule type" value="Genomic_DNA"/>
</dbReference>
<gene>
    <name evidence="1" type="ORF">Snoj_18570</name>
</gene>
<proteinExistence type="predicted"/>
<name>A0ABQ3SIP3_9ACTN</name>
<comment type="caution">
    <text evidence="1">The sequence shown here is derived from an EMBL/GenBank/DDBJ whole genome shotgun (WGS) entry which is preliminary data.</text>
</comment>
<reference evidence="2" key="1">
    <citation type="submission" date="2023-07" db="EMBL/GenBank/DDBJ databases">
        <title>Whole genome shotgun sequence of Streptomyces nojiriensis NBRC 13794.</title>
        <authorList>
            <person name="Komaki H."/>
            <person name="Tamura T."/>
        </authorList>
    </citation>
    <scope>NUCLEOTIDE SEQUENCE [LARGE SCALE GENOMIC DNA]</scope>
    <source>
        <strain evidence="2">NBRC 13794</strain>
    </source>
</reference>
<evidence type="ECO:0000313" key="1">
    <source>
        <dbReference type="EMBL" id="GHI67939.1"/>
    </source>
</evidence>
<keyword evidence="2" id="KW-1185">Reference proteome</keyword>
<dbReference type="Proteomes" id="UP000613974">
    <property type="component" value="Unassembled WGS sequence"/>
</dbReference>